<protein>
    <submittedName>
        <fullName evidence="2">Uncharacterized protein</fullName>
    </submittedName>
</protein>
<dbReference type="Proteomes" id="UP000479710">
    <property type="component" value="Unassembled WGS sequence"/>
</dbReference>
<dbReference type="EMBL" id="SPHZ02000010">
    <property type="protein sequence ID" value="KAF0897317.1"/>
    <property type="molecule type" value="Genomic_DNA"/>
</dbReference>
<keyword evidence="3" id="KW-1185">Reference proteome</keyword>
<feature type="region of interest" description="Disordered" evidence="1">
    <location>
        <begin position="1"/>
        <end position="28"/>
    </location>
</feature>
<feature type="compositionally biased region" description="Low complexity" evidence="1">
    <location>
        <begin position="9"/>
        <end position="23"/>
    </location>
</feature>
<dbReference type="AlphaFoldDB" id="A0A6G1CBE0"/>
<evidence type="ECO:0000313" key="2">
    <source>
        <dbReference type="EMBL" id="KAF0897317.1"/>
    </source>
</evidence>
<gene>
    <name evidence="2" type="ORF">E2562_035625</name>
</gene>
<reference evidence="2 3" key="1">
    <citation type="submission" date="2019-11" db="EMBL/GenBank/DDBJ databases">
        <title>Whole genome sequence of Oryza granulata.</title>
        <authorList>
            <person name="Li W."/>
        </authorList>
    </citation>
    <scope>NUCLEOTIDE SEQUENCE [LARGE SCALE GENOMIC DNA]</scope>
    <source>
        <strain evidence="3">cv. Menghai</strain>
        <tissue evidence="2">Leaf</tissue>
    </source>
</reference>
<accession>A0A6G1CBE0</accession>
<organism evidence="2 3">
    <name type="scientific">Oryza meyeriana var. granulata</name>
    <dbReference type="NCBI Taxonomy" id="110450"/>
    <lineage>
        <taxon>Eukaryota</taxon>
        <taxon>Viridiplantae</taxon>
        <taxon>Streptophyta</taxon>
        <taxon>Embryophyta</taxon>
        <taxon>Tracheophyta</taxon>
        <taxon>Spermatophyta</taxon>
        <taxon>Magnoliopsida</taxon>
        <taxon>Liliopsida</taxon>
        <taxon>Poales</taxon>
        <taxon>Poaceae</taxon>
        <taxon>BOP clade</taxon>
        <taxon>Oryzoideae</taxon>
        <taxon>Oryzeae</taxon>
        <taxon>Oryzinae</taxon>
        <taxon>Oryza</taxon>
        <taxon>Oryza meyeriana</taxon>
    </lineage>
</organism>
<sequence>MVTTTTGEARLSTATPSASAAKAVRSKRGEVIHGHGLADPGKVRSSMAAASGSKRCEVHGISGRTDPGEVVAGW</sequence>
<comment type="caution">
    <text evidence="2">The sequence shown here is derived from an EMBL/GenBank/DDBJ whole genome shotgun (WGS) entry which is preliminary data.</text>
</comment>
<name>A0A6G1CBE0_9ORYZ</name>
<evidence type="ECO:0000256" key="1">
    <source>
        <dbReference type="SAM" id="MobiDB-lite"/>
    </source>
</evidence>
<evidence type="ECO:0000313" key="3">
    <source>
        <dbReference type="Proteomes" id="UP000479710"/>
    </source>
</evidence>
<proteinExistence type="predicted"/>